<evidence type="ECO:0000313" key="3">
    <source>
        <dbReference type="WBParaSite" id="GPLIN_000181800"/>
    </source>
</evidence>
<sequence>MVYDPRVYGRFVPERRCTCGDSELFSIEVSRVECDFMDRSDKRACNAGRVAVGVGSAALAFIPFVGIPLAVDSVLAQAPTWGQDLTHTALEVLYKCRLCGHEVPVTYEILGQGVVRNDIGRYTKVYERVQALENVKNMSFVDIERVYRGMPKSYNFAYKNCKQWTMASVEVDERDEGEVEGTDHPGKPSFGNDKYRFEPLSMGRRSPTPSPKCRPFPGSV</sequence>
<evidence type="ECO:0000256" key="1">
    <source>
        <dbReference type="SAM" id="MobiDB-lite"/>
    </source>
</evidence>
<organism evidence="2 3">
    <name type="scientific">Globodera pallida</name>
    <name type="common">Potato cyst nematode worm</name>
    <name type="synonym">Heterodera pallida</name>
    <dbReference type="NCBI Taxonomy" id="36090"/>
    <lineage>
        <taxon>Eukaryota</taxon>
        <taxon>Metazoa</taxon>
        <taxon>Ecdysozoa</taxon>
        <taxon>Nematoda</taxon>
        <taxon>Chromadorea</taxon>
        <taxon>Rhabditida</taxon>
        <taxon>Tylenchina</taxon>
        <taxon>Tylenchomorpha</taxon>
        <taxon>Tylenchoidea</taxon>
        <taxon>Heteroderidae</taxon>
        <taxon>Heteroderinae</taxon>
        <taxon>Globodera</taxon>
    </lineage>
</organism>
<protein>
    <submittedName>
        <fullName evidence="3">Tat pathway signal protein</fullName>
    </submittedName>
</protein>
<dbReference type="Proteomes" id="UP000050741">
    <property type="component" value="Unassembled WGS sequence"/>
</dbReference>
<dbReference type="AlphaFoldDB" id="A0A183BMI3"/>
<proteinExistence type="predicted"/>
<feature type="region of interest" description="Disordered" evidence="1">
    <location>
        <begin position="172"/>
        <end position="220"/>
    </location>
</feature>
<reference evidence="2" key="1">
    <citation type="submission" date="2013-12" db="EMBL/GenBank/DDBJ databases">
        <authorList>
            <person name="Aslett M."/>
        </authorList>
    </citation>
    <scope>NUCLEOTIDE SEQUENCE [LARGE SCALE GENOMIC DNA]</scope>
    <source>
        <strain evidence="2">Lindley</strain>
    </source>
</reference>
<reference evidence="3" key="3">
    <citation type="submission" date="2016-06" db="UniProtKB">
        <authorList>
            <consortium name="WormBaseParasite"/>
        </authorList>
    </citation>
    <scope>IDENTIFICATION</scope>
</reference>
<name>A0A183BMI3_GLOPA</name>
<dbReference type="WBParaSite" id="GPLIN_000181800">
    <property type="protein sequence ID" value="GPLIN_000181800"/>
    <property type="gene ID" value="GPLIN_000181800"/>
</dbReference>
<keyword evidence="2" id="KW-1185">Reference proteome</keyword>
<evidence type="ECO:0000313" key="2">
    <source>
        <dbReference type="Proteomes" id="UP000050741"/>
    </source>
</evidence>
<accession>A0A183BMI3</accession>
<reference evidence="2" key="2">
    <citation type="submission" date="2014-05" db="EMBL/GenBank/DDBJ databases">
        <title>The genome and life-stage specific transcriptomes of Globodera pallida elucidate key aspects of plant parasitism by a cyst nematode.</title>
        <authorList>
            <person name="Cotton J.A."/>
            <person name="Lilley C.J."/>
            <person name="Jones L.M."/>
            <person name="Kikuchi T."/>
            <person name="Reid A.J."/>
            <person name="Thorpe P."/>
            <person name="Tsai I.J."/>
            <person name="Beasley H."/>
            <person name="Blok V."/>
            <person name="Cock P.J.A."/>
            <person name="Van den Akker S.E."/>
            <person name="Holroyd N."/>
            <person name="Hunt M."/>
            <person name="Mantelin S."/>
            <person name="Naghra H."/>
            <person name="Pain A."/>
            <person name="Palomares-Rius J.E."/>
            <person name="Zarowiecki M."/>
            <person name="Berriman M."/>
            <person name="Jones J.T."/>
            <person name="Urwin P.E."/>
        </authorList>
    </citation>
    <scope>NUCLEOTIDE SEQUENCE [LARGE SCALE GENOMIC DNA]</scope>
    <source>
        <strain evidence="2">Lindley</strain>
    </source>
</reference>